<dbReference type="AlphaFoldDB" id="A0A1G8K7G6"/>
<dbReference type="SUPFAM" id="SSF53067">
    <property type="entry name" value="Actin-like ATPase domain"/>
    <property type="match status" value="1"/>
</dbReference>
<dbReference type="RefSeq" id="WP_143026527.1">
    <property type="nucleotide sequence ID" value="NZ_FNEM01000001.1"/>
</dbReference>
<dbReference type="EMBL" id="FNEM01000001">
    <property type="protein sequence ID" value="SDI39343.1"/>
    <property type="molecule type" value="Genomic_DNA"/>
</dbReference>
<dbReference type="Proteomes" id="UP000199527">
    <property type="component" value="Unassembled WGS sequence"/>
</dbReference>
<dbReference type="InterPro" id="IPR043129">
    <property type="entry name" value="ATPase_NBD"/>
</dbReference>
<protein>
    <submittedName>
        <fullName evidence="1">MSHA biogenesis protein MshI</fullName>
    </submittedName>
</protein>
<gene>
    <name evidence="1" type="ORF">SAMN04488540_101278</name>
</gene>
<name>A0A1G8K7G6_9GAMM</name>
<proteinExistence type="predicted"/>
<keyword evidence="2" id="KW-1185">Reference proteome</keyword>
<sequence length="286" mass="32096">MGIFSRRSAEPVLMGGYWVGNLCHLAVENFRLPPLSVDNPDSWKAAFNSLPNLPKVIRLLLSSDLYEVITVDRPNVDAAELRAALTWSVKDLSGIPLEHQHLDFFELKVQPAGPKKLQVVVADKRKLAPLVTALQKQKVRIELITIEEIALTNLMPKDERPQLMLCQQQDNQLNLVVSVGGEFVLKRPISGVQFVEGQDDVGRQTQFDFLTLELQRSLDYLDRQLRLSAPSSINLLLPVELQQWLEPRIQTFFEIPVVQVASVDCDVLQCIAKAALAEAPEVMDEA</sequence>
<organism evidence="1 2">
    <name type="scientific">Ferrimonas sediminum</name>
    <dbReference type="NCBI Taxonomy" id="718193"/>
    <lineage>
        <taxon>Bacteria</taxon>
        <taxon>Pseudomonadati</taxon>
        <taxon>Pseudomonadota</taxon>
        <taxon>Gammaproteobacteria</taxon>
        <taxon>Alteromonadales</taxon>
        <taxon>Ferrimonadaceae</taxon>
        <taxon>Ferrimonas</taxon>
    </lineage>
</organism>
<dbReference type="Gene3D" id="3.30.420.380">
    <property type="match status" value="1"/>
</dbReference>
<evidence type="ECO:0000313" key="1">
    <source>
        <dbReference type="EMBL" id="SDI39343.1"/>
    </source>
</evidence>
<dbReference type="OrthoDB" id="5296002at2"/>
<accession>A0A1G8K7G6</accession>
<reference evidence="2" key="1">
    <citation type="submission" date="2016-10" db="EMBL/GenBank/DDBJ databases">
        <authorList>
            <person name="Varghese N."/>
            <person name="Submissions S."/>
        </authorList>
    </citation>
    <scope>NUCLEOTIDE SEQUENCE [LARGE SCALE GENOMIC DNA]</scope>
    <source>
        <strain evidence="2">DSM 23317</strain>
    </source>
</reference>
<evidence type="ECO:0000313" key="2">
    <source>
        <dbReference type="Proteomes" id="UP000199527"/>
    </source>
</evidence>